<dbReference type="PANTHER" id="PTHR33993">
    <property type="entry name" value="GLYOXALASE-RELATED"/>
    <property type="match status" value="1"/>
</dbReference>
<dbReference type="PROSITE" id="PS51819">
    <property type="entry name" value="VOC"/>
    <property type="match status" value="1"/>
</dbReference>
<keyword evidence="3" id="KW-1185">Reference proteome</keyword>
<organism evidence="2 3">
    <name type="scientific">Roseomonas populi</name>
    <dbReference type="NCBI Taxonomy" id="3121582"/>
    <lineage>
        <taxon>Bacteria</taxon>
        <taxon>Pseudomonadati</taxon>
        <taxon>Pseudomonadota</taxon>
        <taxon>Alphaproteobacteria</taxon>
        <taxon>Acetobacterales</taxon>
        <taxon>Roseomonadaceae</taxon>
        <taxon>Roseomonas</taxon>
    </lineage>
</organism>
<dbReference type="InterPro" id="IPR029068">
    <property type="entry name" value="Glyas_Bleomycin-R_OHBP_Dase"/>
</dbReference>
<feature type="domain" description="VOC" evidence="1">
    <location>
        <begin position="2"/>
        <end position="112"/>
    </location>
</feature>
<dbReference type="InterPro" id="IPR052164">
    <property type="entry name" value="Anthracycline_SecMetBiosynth"/>
</dbReference>
<gene>
    <name evidence="2" type="ORF">NRP21_26350</name>
</gene>
<dbReference type="Pfam" id="PF18029">
    <property type="entry name" value="Glyoxalase_6"/>
    <property type="match status" value="1"/>
</dbReference>
<comment type="caution">
    <text evidence="2">The sequence shown here is derived from an EMBL/GenBank/DDBJ whole genome shotgun (WGS) entry which is preliminary data.</text>
</comment>
<dbReference type="InterPro" id="IPR037523">
    <property type="entry name" value="VOC_core"/>
</dbReference>
<dbReference type="InterPro" id="IPR041581">
    <property type="entry name" value="Glyoxalase_6"/>
</dbReference>
<reference evidence="2 3" key="1">
    <citation type="submission" date="2022-06" db="EMBL/GenBank/DDBJ databases">
        <title>Roseomonas CN29.</title>
        <authorList>
            <person name="Cheng Y."/>
            <person name="He X."/>
        </authorList>
    </citation>
    <scope>NUCLEOTIDE SEQUENCE [LARGE SCALE GENOMIC DNA]</scope>
    <source>
        <strain evidence="2 3">CN29</strain>
    </source>
</reference>
<evidence type="ECO:0000313" key="2">
    <source>
        <dbReference type="EMBL" id="MCR0985578.1"/>
    </source>
</evidence>
<accession>A0ABT1XDR4</accession>
<protein>
    <submittedName>
        <fullName evidence="2">VOC family protein</fullName>
    </submittedName>
</protein>
<dbReference type="Gene3D" id="3.10.180.10">
    <property type="entry name" value="2,3-Dihydroxybiphenyl 1,2-Dioxygenase, domain 1"/>
    <property type="match status" value="1"/>
</dbReference>
<evidence type="ECO:0000313" key="3">
    <source>
        <dbReference type="Proteomes" id="UP001524642"/>
    </source>
</evidence>
<proteinExistence type="predicted"/>
<dbReference type="EMBL" id="JANJOU010000037">
    <property type="protein sequence ID" value="MCR0985578.1"/>
    <property type="molecule type" value="Genomic_DNA"/>
</dbReference>
<sequence>MRLRSVYTVIGDMDAAERFYSAALGLSPAFRDGARWCQFRLGETSFALSSAEEAAPGASGSVPVFEAEGLDEAAARVEAAGGTLLGRRDMGAHGIVLSCADPEGNPFQIFARATA</sequence>
<dbReference type="SUPFAM" id="SSF54593">
    <property type="entry name" value="Glyoxalase/Bleomycin resistance protein/Dihydroxybiphenyl dioxygenase"/>
    <property type="match status" value="1"/>
</dbReference>
<evidence type="ECO:0000259" key="1">
    <source>
        <dbReference type="PROSITE" id="PS51819"/>
    </source>
</evidence>
<name>A0ABT1XDR4_9PROT</name>
<dbReference type="Proteomes" id="UP001524642">
    <property type="component" value="Unassembled WGS sequence"/>
</dbReference>
<dbReference type="RefSeq" id="WP_257719226.1">
    <property type="nucleotide sequence ID" value="NZ_JANJOU010000037.1"/>
</dbReference>